<dbReference type="SUPFAM" id="SSF103473">
    <property type="entry name" value="MFS general substrate transporter"/>
    <property type="match status" value="1"/>
</dbReference>
<feature type="domain" description="Major facilitator superfamily (MFS) profile" evidence="10">
    <location>
        <begin position="81"/>
        <end position="524"/>
    </location>
</feature>
<protein>
    <submittedName>
        <fullName evidence="11">Putative sugar transporter 4_2</fullName>
    </submittedName>
</protein>
<sequence>MERDDDDGIGYVRESHYLKSPSLDRQQAIALLQVPRGEGREGSISSSVSDLDVPIYSSENLTTSSKREPQGGFNGKLAFAIAAAALGSSFQHGYNTGVLNNPQNIIEGWISATMGNRTQETPHVDSVTLIFSLMTSIFCIGGMVGGVITGTVADRFGRKGGLLLNNILVIASVLCQCLSKAASSYEMMILGRFIIGVNSGLNAGLAPMYLAEISPMNLRGAVGTVYQLVITISILIAQILGLSGILGTEALWPTLLAMTIVPAIFQIVTLPFCPESPKYLLLSKGSESQAQKALSWLRGTPAVQEEMEVMKSEYEAVKLVPKVTMRELVTNSALRIPLIISLTVMVAQQLSGINAVMFFSSKIFTMTGLDEDQSKFATMAMGGVNVLMTIVSLFLVERAGRKTLLMVGFAGMAVDTTLLTIGLIFAQQSKAVGILCVIFVLVYVVMFATGPGSIPWFLVSELFNQSARPAATSLAVCINWTANFLVGLAFLPLAELMKSYVFIIFIVLQCLFLLFIYKKVPETKNKTLEEISAMFRQQSYQ</sequence>
<keyword evidence="4 9" id="KW-0812">Transmembrane</keyword>
<evidence type="ECO:0000256" key="1">
    <source>
        <dbReference type="ARBA" id="ARBA00004651"/>
    </source>
</evidence>
<dbReference type="PROSITE" id="PS00216">
    <property type="entry name" value="SUGAR_TRANSPORT_1"/>
    <property type="match status" value="1"/>
</dbReference>
<feature type="transmembrane region" description="Helical" evidence="9">
    <location>
        <begin position="499"/>
        <end position="517"/>
    </location>
</feature>
<dbReference type="InterPro" id="IPR003663">
    <property type="entry name" value="Sugar/inositol_transpt"/>
</dbReference>
<evidence type="ECO:0000256" key="7">
    <source>
        <dbReference type="ARBA" id="ARBA00023180"/>
    </source>
</evidence>
<keyword evidence="7" id="KW-0325">Glycoprotein</keyword>
<dbReference type="Gene3D" id="1.20.1250.20">
    <property type="entry name" value="MFS general substrate transporter like domains"/>
    <property type="match status" value="1"/>
</dbReference>
<evidence type="ECO:0000256" key="5">
    <source>
        <dbReference type="ARBA" id="ARBA00022989"/>
    </source>
</evidence>
<evidence type="ECO:0000256" key="4">
    <source>
        <dbReference type="ARBA" id="ARBA00022692"/>
    </source>
</evidence>
<dbReference type="FunFam" id="1.20.1250.20:FF:001511">
    <property type="entry name" value="Solute carrier family 2, facilitated glucose transporter member 5"/>
    <property type="match status" value="1"/>
</dbReference>
<keyword evidence="3" id="KW-1003">Cell membrane</keyword>
<dbReference type="EMBL" id="KF803264">
    <property type="protein sequence ID" value="AHF27418.1"/>
    <property type="molecule type" value="mRNA"/>
</dbReference>
<evidence type="ECO:0000256" key="6">
    <source>
        <dbReference type="ARBA" id="ARBA00023136"/>
    </source>
</evidence>
<dbReference type="Pfam" id="PF00083">
    <property type="entry name" value="Sugar_tr"/>
    <property type="match status" value="1"/>
</dbReference>
<evidence type="ECO:0000256" key="3">
    <source>
        <dbReference type="ARBA" id="ARBA00022475"/>
    </source>
</evidence>
<name>W0FQS9_PHACE</name>
<feature type="transmembrane region" description="Helical" evidence="9">
    <location>
        <begin position="432"/>
        <end position="459"/>
    </location>
</feature>
<proteinExistence type="evidence at transcript level"/>
<feature type="transmembrane region" description="Helical" evidence="9">
    <location>
        <begin position="223"/>
        <end position="245"/>
    </location>
</feature>
<evidence type="ECO:0000313" key="11">
    <source>
        <dbReference type="EMBL" id="AHF27418.1"/>
    </source>
</evidence>
<dbReference type="GO" id="GO:0005353">
    <property type="term" value="F:fructose transmembrane transporter activity"/>
    <property type="evidence" value="ECO:0007669"/>
    <property type="project" value="UniProtKB-ARBA"/>
</dbReference>
<dbReference type="PANTHER" id="PTHR23503:SF8">
    <property type="entry name" value="FACILITATED GLUCOSE TRANSPORTER PROTEIN 1"/>
    <property type="match status" value="1"/>
</dbReference>
<keyword evidence="6 9" id="KW-0472">Membrane</keyword>
<evidence type="ECO:0000259" key="10">
    <source>
        <dbReference type="PROSITE" id="PS50850"/>
    </source>
</evidence>
<dbReference type="GO" id="GO:1990539">
    <property type="term" value="P:fructose import across plasma membrane"/>
    <property type="evidence" value="ECO:0007669"/>
    <property type="project" value="UniProtKB-ARBA"/>
</dbReference>
<evidence type="ECO:0000256" key="9">
    <source>
        <dbReference type="SAM" id="Phobius"/>
    </source>
</evidence>
<feature type="transmembrane region" description="Helical" evidence="9">
    <location>
        <begin position="189"/>
        <end position="211"/>
    </location>
</feature>
<feature type="transmembrane region" description="Helical" evidence="9">
    <location>
        <begin position="471"/>
        <end position="493"/>
    </location>
</feature>
<dbReference type="AlphaFoldDB" id="W0FQS9"/>
<feature type="transmembrane region" description="Helical" evidence="9">
    <location>
        <begin position="336"/>
        <end position="356"/>
    </location>
</feature>
<feature type="transmembrane region" description="Helical" evidence="9">
    <location>
        <begin position="129"/>
        <end position="150"/>
    </location>
</feature>
<feature type="transmembrane region" description="Helical" evidence="9">
    <location>
        <begin position="251"/>
        <end position="273"/>
    </location>
</feature>
<dbReference type="NCBIfam" id="TIGR00879">
    <property type="entry name" value="SP"/>
    <property type="match status" value="1"/>
</dbReference>
<comment type="similarity">
    <text evidence="8">Belongs to the major facilitator superfamily. Sugar transporter (TC 2.A.1.1) family.</text>
</comment>
<comment type="subcellular location">
    <subcellularLocation>
        <location evidence="1">Cell membrane</location>
        <topology evidence="1">Multi-pass membrane protein</topology>
    </subcellularLocation>
</comment>
<dbReference type="GO" id="GO:0005886">
    <property type="term" value="C:plasma membrane"/>
    <property type="evidence" value="ECO:0007669"/>
    <property type="project" value="UniProtKB-SubCell"/>
</dbReference>
<feature type="transmembrane region" description="Helical" evidence="9">
    <location>
        <begin position="376"/>
        <end position="396"/>
    </location>
</feature>
<dbReference type="InterPro" id="IPR045263">
    <property type="entry name" value="GLUT"/>
</dbReference>
<dbReference type="PRINTS" id="PR00171">
    <property type="entry name" value="SUGRTRNSPORT"/>
</dbReference>
<accession>W0FQS9</accession>
<dbReference type="PANTHER" id="PTHR23503">
    <property type="entry name" value="SOLUTE CARRIER FAMILY 2"/>
    <property type="match status" value="1"/>
</dbReference>
<dbReference type="InterPro" id="IPR020846">
    <property type="entry name" value="MFS_dom"/>
</dbReference>
<dbReference type="PROSITE" id="PS00217">
    <property type="entry name" value="SUGAR_TRANSPORT_2"/>
    <property type="match status" value="1"/>
</dbReference>
<dbReference type="InterPro" id="IPR036259">
    <property type="entry name" value="MFS_trans_sf"/>
</dbReference>
<reference evidence="11" key="1">
    <citation type="journal article" date="2013" name="PLoS ONE">
        <title>Putative Sugar Transporters of the Mustard Leaf Beetle Phaedon cochleariae: Their Phylogeny and Role for Nutrient Supply in Larval Defensive Glands.</title>
        <authorList>
            <person name="Stock M."/>
            <person name="Gretscher R.R."/>
            <person name="Groth M."/>
            <person name="Eiserloh S."/>
            <person name="Boland W."/>
            <person name="Burse A."/>
        </authorList>
    </citation>
    <scope>NUCLEOTIDE SEQUENCE</scope>
</reference>
<dbReference type="PROSITE" id="PS50850">
    <property type="entry name" value="MFS"/>
    <property type="match status" value="1"/>
</dbReference>
<dbReference type="OrthoDB" id="4540492at2759"/>
<dbReference type="InterPro" id="IPR005829">
    <property type="entry name" value="Sugar_transporter_CS"/>
</dbReference>
<feature type="transmembrane region" description="Helical" evidence="9">
    <location>
        <begin position="403"/>
        <end position="426"/>
    </location>
</feature>
<keyword evidence="2 8" id="KW-0813">Transport</keyword>
<keyword evidence="5 9" id="KW-1133">Transmembrane helix</keyword>
<keyword evidence="11" id="KW-0762">Sugar transport</keyword>
<evidence type="ECO:0000256" key="8">
    <source>
        <dbReference type="RuleBase" id="RU003346"/>
    </source>
</evidence>
<organism evidence="11">
    <name type="scientific">Phaedon cochleariae</name>
    <name type="common">Mustard beetle</name>
    <dbReference type="NCBI Taxonomy" id="80249"/>
    <lineage>
        <taxon>Eukaryota</taxon>
        <taxon>Metazoa</taxon>
        <taxon>Ecdysozoa</taxon>
        <taxon>Arthropoda</taxon>
        <taxon>Hexapoda</taxon>
        <taxon>Insecta</taxon>
        <taxon>Pterygota</taxon>
        <taxon>Neoptera</taxon>
        <taxon>Endopterygota</taxon>
        <taxon>Coleoptera</taxon>
        <taxon>Polyphaga</taxon>
        <taxon>Cucujiformia</taxon>
        <taxon>Chrysomeloidea</taxon>
        <taxon>Chrysomelidae</taxon>
        <taxon>Chrysomelinae</taxon>
        <taxon>Chrysomelini</taxon>
        <taxon>Phaedon</taxon>
    </lineage>
</organism>
<evidence type="ECO:0000256" key="2">
    <source>
        <dbReference type="ARBA" id="ARBA00022448"/>
    </source>
</evidence>
<dbReference type="InterPro" id="IPR005828">
    <property type="entry name" value="MFS_sugar_transport-like"/>
</dbReference>